<accession>A0A1P8V0J8</accession>
<keyword evidence="3" id="KW-1185">Reference proteome</keyword>
<dbReference type="KEGG" id="paby:Ga0080574_TMP4902"/>
<keyword evidence="2" id="KW-0969">Cilium</keyword>
<keyword evidence="2" id="KW-0282">Flagellum</keyword>
<sequence>MAGIDRERCQARFRQSADRALDVFAFSPERCAEALAAGEPLVILHRNARHFLQSALRDGRSASDGLAEWQEACSQILATWRQARRNVLLLEEAALLRSEAGALTRLTALLGAEALTEPAEMPEAASDIFALLADQALAAAPEAAALDMDLEASSLPAPQRVPSLAEVDAAVRAWQALNETTAMLQAGKADAEGRADAIAAERDLLLGHVAELHDEVLGQSGTADTLRRQLLEANGSVETWKKTLAKAETRFAEALAQQERSQAQLSAERDLLLGHIAELHAEVLGQSGTADTLRRQLLEANGSVETWKKTLAKAETRFAETLAQQERSQAQLSAERDLLLGHIAELQRETEAKEQQLRDRAEDIAGLTAERAALRESGDRQRRDMADDMTRKLHAARQTVARQETELTELSAELAKLRQDGAQQRQVQSDEMVRRIQNAQSEAETARQTVAELESALASLTAQNAHHAAQAAALAKELDSARDHWDGILKQAEQRELALRQSLEDLSKEYGKLLASRSWKITEPLRAANTLLGRTKHKEH</sequence>
<keyword evidence="1" id="KW-0175">Coiled coil</keyword>
<keyword evidence="2" id="KW-0614">Plasmid</keyword>
<proteinExistence type="predicted"/>
<feature type="coiled-coil region" evidence="1">
    <location>
        <begin position="237"/>
        <end position="264"/>
    </location>
</feature>
<name>A0A1P8V0J8_9RHOB</name>
<dbReference type="OrthoDB" id="10011520at2"/>
<evidence type="ECO:0000313" key="2">
    <source>
        <dbReference type="EMBL" id="APZ55184.1"/>
    </source>
</evidence>
<geneLocation type="plasmid" evidence="3">
    <name>ppaby6</name>
</geneLocation>
<dbReference type="AlphaFoldDB" id="A0A1P8V0J8"/>
<dbReference type="RefSeq" id="WP_076706136.1">
    <property type="nucleotide sequence ID" value="NZ_CP015094.1"/>
</dbReference>
<reference evidence="2 3" key="1">
    <citation type="submission" date="2016-04" db="EMBL/GenBank/DDBJ databases">
        <title>Deep-sea bacteria in the southern Pacific.</title>
        <authorList>
            <person name="Tang K."/>
        </authorList>
    </citation>
    <scope>NUCLEOTIDE SEQUENCE [LARGE SCALE GENOMIC DNA]</scope>
    <source>
        <strain evidence="2 3">JLT2014</strain>
        <plasmid evidence="3">ppaby6</plasmid>
    </source>
</reference>
<keyword evidence="2" id="KW-0966">Cell projection</keyword>
<dbReference type="Gene3D" id="1.10.287.1490">
    <property type="match status" value="1"/>
</dbReference>
<evidence type="ECO:0000256" key="1">
    <source>
        <dbReference type="SAM" id="Coils"/>
    </source>
</evidence>
<protein>
    <submittedName>
        <fullName evidence="2">Flagellar motor rotation protein MotB</fullName>
    </submittedName>
</protein>
<gene>
    <name evidence="2" type="ORF">Ga0080574_TMP4902</name>
</gene>
<dbReference type="EMBL" id="CP015094">
    <property type="protein sequence ID" value="APZ55184.1"/>
    <property type="molecule type" value="Genomic_DNA"/>
</dbReference>
<feature type="coiled-coil region" evidence="1">
    <location>
        <begin position="343"/>
        <end position="509"/>
    </location>
</feature>
<dbReference type="Proteomes" id="UP000187059">
    <property type="component" value="Plasmid pPABY6"/>
</dbReference>
<evidence type="ECO:0000313" key="3">
    <source>
        <dbReference type="Proteomes" id="UP000187059"/>
    </source>
</evidence>
<organism evidence="2 3">
    <name type="scientific">Salipiger abyssi</name>
    <dbReference type="NCBI Taxonomy" id="1250539"/>
    <lineage>
        <taxon>Bacteria</taxon>
        <taxon>Pseudomonadati</taxon>
        <taxon>Pseudomonadota</taxon>
        <taxon>Alphaproteobacteria</taxon>
        <taxon>Rhodobacterales</taxon>
        <taxon>Roseobacteraceae</taxon>
        <taxon>Salipiger</taxon>
    </lineage>
</organism>